<reference evidence="1 2" key="1">
    <citation type="submission" date="2015-02" db="EMBL/GenBank/DDBJ databases">
        <title>Mycoplasma mycoides subsp. mycoides strain:B237 Genome sequencing.</title>
        <authorList>
            <person name="Fischer A."/>
            <person name="Santana-Cruz I."/>
            <person name="Schieck E."/>
            <person name="Gourle H."/>
            <person name="Lambert M."/>
            <person name="Nadendla S."/>
            <person name="Miller R.A."/>
            <person name="Weber J."/>
            <person name="Bongcam-Rudloff E."/>
            <person name="Vashee S."/>
            <person name="Frey J."/>
            <person name="Jores J."/>
        </authorList>
    </citation>
    <scope>NUCLEOTIDE SEQUENCE [LARGE SCALE GENOMIC DNA]</scope>
    <source>
        <strain evidence="1 2">B237</strain>
    </source>
</reference>
<organism evidence="1 2">
    <name type="scientific">Mycoplasma mycoides subsp. mycoides</name>
    <dbReference type="NCBI Taxonomy" id="2103"/>
    <lineage>
        <taxon>Bacteria</taxon>
        <taxon>Bacillati</taxon>
        <taxon>Mycoplasmatota</taxon>
        <taxon>Mollicutes</taxon>
        <taxon>Mycoplasmataceae</taxon>
        <taxon>Mycoplasma</taxon>
    </lineage>
</organism>
<comment type="caution">
    <text evidence="1">The sequence shown here is derived from an EMBL/GenBank/DDBJ whole genome shotgun (WGS) entry which is preliminary data.</text>
</comment>
<gene>
    <name evidence="1" type="ORF">TS59_0233</name>
</gene>
<accession>A0AAE2EHR2</accession>
<evidence type="ECO:0000313" key="1">
    <source>
        <dbReference type="EMBL" id="KJQ45801.1"/>
    </source>
</evidence>
<proteinExistence type="predicted"/>
<protein>
    <submittedName>
        <fullName evidence="1">Uncharacterized protein</fullName>
    </submittedName>
</protein>
<dbReference type="Proteomes" id="UP000033624">
    <property type="component" value="Unassembled WGS sequence"/>
</dbReference>
<sequence length="32" mass="3816">MNQSIEYVNNNSYSKIIETSEQAKERIKKQKN</sequence>
<dbReference type="EMBL" id="LAEW01000001">
    <property type="protein sequence ID" value="KJQ45801.1"/>
    <property type="molecule type" value="Genomic_DNA"/>
</dbReference>
<dbReference type="AlphaFoldDB" id="A0AAE2EHR2"/>
<name>A0AAE2EHR2_MYCMY</name>
<evidence type="ECO:0000313" key="2">
    <source>
        <dbReference type="Proteomes" id="UP000033624"/>
    </source>
</evidence>